<dbReference type="Proteomes" id="UP000010472">
    <property type="component" value="Chromosome"/>
</dbReference>
<sequence>MLTPKFITWDEVLDIHTDQIFSFGGSVGIRDEGLLESALAQPQVTFAGELLHPTIYEQAAAYLYHLAMNHPFIDGNKRTAFAVMDTFLRLNGYALNLTDEQAYNLVIQVVNHQISKEELIGYLQSAN</sequence>
<dbReference type="RefSeq" id="WP_015201886.1">
    <property type="nucleotide sequence ID" value="NC_019753.1"/>
</dbReference>
<dbReference type="SUPFAM" id="SSF140931">
    <property type="entry name" value="Fic-like"/>
    <property type="match status" value="1"/>
</dbReference>
<dbReference type="PANTHER" id="PTHR39426:SF1">
    <property type="entry name" value="HOMOLOGY TO DEATH-ON-CURING PROTEIN OF PHAGE P1"/>
    <property type="match status" value="1"/>
</dbReference>
<evidence type="ECO:0000313" key="3">
    <source>
        <dbReference type="Proteomes" id="UP000010472"/>
    </source>
</evidence>
<dbReference type="InterPro" id="IPR053737">
    <property type="entry name" value="Type_II_TA_Toxin"/>
</dbReference>
<dbReference type="STRING" id="1173022.Cri9333_0847"/>
<dbReference type="PROSITE" id="PS51459">
    <property type="entry name" value="FIDO"/>
    <property type="match status" value="1"/>
</dbReference>
<feature type="domain" description="Fido" evidence="1">
    <location>
        <begin position="7"/>
        <end position="125"/>
    </location>
</feature>
<dbReference type="InterPro" id="IPR003812">
    <property type="entry name" value="Fido"/>
</dbReference>
<accession>K9VW25</accession>
<keyword evidence="3" id="KW-1185">Reference proteome</keyword>
<dbReference type="PATRIC" id="fig|1173022.3.peg.917"/>
<dbReference type="OrthoDB" id="9802752at2"/>
<organism evidence="2 3">
    <name type="scientific">Crinalium epipsammum PCC 9333</name>
    <dbReference type="NCBI Taxonomy" id="1173022"/>
    <lineage>
        <taxon>Bacteria</taxon>
        <taxon>Bacillati</taxon>
        <taxon>Cyanobacteriota</taxon>
        <taxon>Cyanophyceae</taxon>
        <taxon>Gomontiellales</taxon>
        <taxon>Gomontiellaceae</taxon>
        <taxon>Crinalium</taxon>
    </lineage>
</organism>
<dbReference type="Pfam" id="PF02661">
    <property type="entry name" value="Fic"/>
    <property type="match status" value="1"/>
</dbReference>
<dbReference type="GO" id="GO:0016301">
    <property type="term" value="F:kinase activity"/>
    <property type="evidence" value="ECO:0007669"/>
    <property type="project" value="InterPro"/>
</dbReference>
<dbReference type="InterPro" id="IPR036597">
    <property type="entry name" value="Fido-like_dom_sf"/>
</dbReference>
<dbReference type="EMBL" id="CP003620">
    <property type="protein sequence ID" value="AFZ11764.1"/>
    <property type="molecule type" value="Genomic_DNA"/>
</dbReference>
<dbReference type="AlphaFoldDB" id="K9VW25"/>
<proteinExistence type="predicted"/>
<dbReference type="PIRSF" id="PIRSF018297">
    <property type="entry name" value="Doc"/>
    <property type="match status" value="1"/>
</dbReference>
<dbReference type="HOGENOM" id="CLU_115697_7_0_3"/>
<evidence type="ECO:0000313" key="2">
    <source>
        <dbReference type="EMBL" id="AFZ11764.1"/>
    </source>
</evidence>
<gene>
    <name evidence="2" type="ORF">Cri9333_0847</name>
</gene>
<dbReference type="PANTHER" id="PTHR39426">
    <property type="entry name" value="HOMOLOGY TO DEATH-ON-CURING PROTEIN OF PHAGE P1"/>
    <property type="match status" value="1"/>
</dbReference>
<dbReference type="NCBIfam" id="TIGR01550">
    <property type="entry name" value="DOC_P1"/>
    <property type="match status" value="1"/>
</dbReference>
<reference evidence="2 3" key="1">
    <citation type="submission" date="2012-06" db="EMBL/GenBank/DDBJ databases">
        <title>Finished chromosome of genome of Crinalium epipsammum PCC 9333.</title>
        <authorList>
            <consortium name="US DOE Joint Genome Institute"/>
            <person name="Gugger M."/>
            <person name="Coursin T."/>
            <person name="Rippka R."/>
            <person name="Tandeau De Marsac N."/>
            <person name="Huntemann M."/>
            <person name="Wei C.-L."/>
            <person name="Han J."/>
            <person name="Detter J.C."/>
            <person name="Han C."/>
            <person name="Tapia R."/>
            <person name="Davenport K."/>
            <person name="Daligault H."/>
            <person name="Erkkila T."/>
            <person name="Gu W."/>
            <person name="Munk A.C.C."/>
            <person name="Teshima H."/>
            <person name="Xu Y."/>
            <person name="Chain P."/>
            <person name="Chen A."/>
            <person name="Krypides N."/>
            <person name="Mavromatis K."/>
            <person name="Markowitz V."/>
            <person name="Szeto E."/>
            <person name="Ivanova N."/>
            <person name="Mikhailova N."/>
            <person name="Ovchinnikova G."/>
            <person name="Pagani I."/>
            <person name="Pati A."/>
            <person name="Goodwin L."/>
            <person name="Peters L."/>
            <person name="Pitluck S."/>
            <person name="Woyke T."/>
            <person name="Kerfeld C."/>
        </authorList>
    </citation>
    <scope>NUCLEOTIDE SEQUENCE [LARGE SCALE GENOMIC DNA]</scope>
    <source>
        <strain evidence="2 3">PCC 9333</strain>
    </source>
</reference>
<name>K9VW25_9CYAN</name>
<dbReference type="Gene3D" id="1.20.120.1870">
    <property type="entry name" value="Fic/DOC protein, Fido domain"/>
    <property type="match status" value="1"/>
</dbReference>
<protein>
    <submittedName>
        <fullName evidence="2">Death-on-curing family protein</fullName>
    </submittedName>
</protein>
<dbReference type="eggNOG" id="COG3654">
    <property type="taxonomic scope" value="Bacteria"/>
</dbReference>
<evidence type="ECO:0000259" key="1">
    <source>
        <dbReference type="PROSITE" id="PS51459"/>
    </source>
</evidence>
<dbReference type="InterPro" id="IPR006440">
    <property type="entry name" value="Doc"/>
</dbReference>
<dbReference type="KEGG" id="cep:Cri9333_0847"/>